<reference evidence="10" key="2">
    <citation type="submission" date="2020-11" db="EMBL/GenBank/DDBJ databases">
        <authorList>
            <person name="McCartney M.A."/>
            <person name="Auch B."/>
            <person name="Kono T."/>
            <person name="Mallez S."/>
            <person name="Becker A."/>
            <person name="Gohl D.M."/>
            <person name="Silverstein K.A.T."/>
            <person name="Koren S."/>
            <person name="Bechman K.B."/>
            <person name="Herman A."/>
            <person name="Abrahante J.E."/>
            <person name="Garbe J."/>
        </authorList>
    </citation>
    <scope>NUCLEOTIDE SEQUENCE</scope>
    <source>
        <strain evidence="10">Duluth1</strain>
        <tissue evidence="10">Whole animal</tissue>
    </source>
</reference>
<gene>
    <name evidence="10" type="ORF">DPMN_075573</name>
</gene>
<evidence type="ECO:0000256" key="1">
    <source>
        <dbReference type="ARBA" id="ARBA00004123"/>
    </source>
</evidence>
<evidence type="ECO:0000313" key="10">
    <source>
        <dbReference type="EMBL" id="KAH3700594.1"/>
    </source>
</evidence>
<evidence type="ECO:0000256" key="9">
    <source>
        <dbReference type="SAM" id="MobiDB-lite"/>
    </source>
</evidence>
<evidence type="ECO:0000256" key="6">
    <source>
        <dbReference type="ARBA" id="ARBA00023242"/>
    </source>
</evidence>
<keyword evidence="11" id="KW-1185">Reference proteome</keyword>
<dbReference type="SUPFAM" id="SSF50978">
    <property type="entry name" value="WD40 repeat-like"/>
    <property type="match status" value="1"/>
</dbReference>
<evidence type="ECO:0000313" key="11">
    <source>
        <dbReference type="Proteomes" id="UP000828390"/>
    </source>
</evidence>
<dbReference type="SMART" id="SM00320">
    <property type="entry name" value="WD40"/>
    <property type="match status" value="4"/>
</dbReference>
<dbReference type="Pfam" id="PF00400">
    <property type="entry name" value="WD40"/>
    <property type="match status" value="4"/>
</dbReference>
<feature type="repeat" description="WD" evidence="8">
    <location>
        <begin position="140"/>
        <end position="182"/>
    </location>
</feature>
<organism evidence="10 11">
    <name type="scientific">Dreissena polymorpha</name>
    <name type="common">Zebra mussel</name>
    <name type="synonym">Mytilus polymorpha</name>
    <dbReference type="NCBI Taxonomy" id="45954"/>
    <lineage>
        <taxon>Eukaryota</taxon>
        <taxon>Metazoa</taxon>
        <taxon>Spiralia</taxon>
        <taxon>Lophotrochozoa</taxon>
        <taxon>Mollusca</taxon>
        <taxon>Bivalvia</taxon>
        <taxon>Autobranchia</taxon>
        <taxon>Heteroconchia</taxon>
        <taxon>Euheterodonta</taxon>
        <taxon>Imparidentia</taxon>
        <taxon>Neoheterodontei</taxon>
        <taxon>Myida</taxon>
        <taxon>Dreissenoidea</taxon>
        <taxon>Dreissenidae</taxon>
        <taxon>Dreissena</taxon>
    </lineage>
</organism>
<dbReference type="PROSITE" id="PS50082">
    <property type="entry name" value="WD_REPEATS_2"/>
    <property type="match status" value="3"/>
</dbReference>
<comment type="subcellular location">
    <subcellularLocation>
        <location evidence="2">Cytoplasm</location>
    </subcellularLocation>
    <subcellularLocation>
        <location evidence="1">Nucleus</location>
    </subcellularLocation>
</comment>
<dbReference type="PROSITE" id="PS00678">
    <property type="entry name" value="WD_REPEATS_1"/>
    <property type="match status" value="1"/>
</dbReference>
<dbReference type="GO" id="GO:0005737">
    <property type="term" value="C:cytoplasm"/>
    <property type="evidence" value="ECO:0007669"/>
    <property type="project" value="UniProtKB-SubCell"/>
</dbReference>
<protein>
    <recommendedName>
        <fullName evidence="7">WD repeat-containing protein 37</fullName>
    </recommendedName>
</protein>
<evidence type="ECO:0000256" key="8">
    <source>
        <dbReference type="PROSITE-ProRule" id="PRU00221"/>
    </source>
</evidence>
<dbReference type="EMBL" id="JAIWYP010000015">
    <property type="protein sequence ID" value="KAH3700594.1"/>
    <property type="molecule type" value="Genomic_DNA"/>
</dbReference>
<proteinExistence type="predicted"/>
<evidence type="ECO:0000256" key="7">
    <source>
        <dbReference type="ARBA" id="ARBA00040954"/>
    </source>
</evidence>
<dbReference type="InterPro" id="IPR015943">
    <property type="entry name" value="WD40/YVTN_repeat-like_dom_sf"/>
</dbReference>
<feature type="region of interest" description="Disordered" evidence="9">
    <location>
        <begin position="1"/>
        <end position="23"/>
    </location>
</feature>
<dbReference type="PANTHER" id="PTHR19855:SF12">
    <property type="entry name" value="WD REPEAT-CONTAINING PROTEIN 37"/>
    <property type="match status" value="1"/>
</dbReference>
<dbReference type="PROSITE" id="PS50294">
    <property type="entry name" value="WD_REPEATS_REGION"/>
    <property type="match status" value="2"/>
</dbReference>
<feature type="repeat" description="WD" evidence="8">
    <location>
        <begin position="183"/>
        <end position="215"/>
    </location>
</feature>
<dbReference type="InterPro" id="IPR019775">
    <property type="entry name" value="WD40_repeat_CS"/>
</dbReference>
<dbReference type="PANTHER" id="PTHR19855">
    <property type="entry name" value="WD40 REPEAT PROTEIN 12, 37"/>
    <property type="match status" value="1"/>
</dbReference>
<dbReference type="Gene3D" id="2.130.10.10">
    <property type="entry name" value="YVTN repeat-like/Quinoprotein amine dehydrogenase"/>
    <property type="match status" value="2"/>
</dbReference>
<evidence type="ECO:0000256" key="4">
    <source>
        <dbReference type="ARBA" id="ARBA00022574"/>
    </source>
</evidence>
<keyword evidence="3" id="KW-0963">Cytoplasm</keyword>
<dbReference type="InterPro" id="IPR036322">
    <property type="entry name" value="WD40_repeat_dom_sf"/>
</dbReference>
<dbReference type="AlphaFoldDB" id="A0A9D4BLM7"/>
<reference evidence="10" key="1">
    <citation type="journal article" date="2019" name="bioRxiv">
        <title>The Genome of the Zebra Mussel, Dreissena polymorpha: A Resource for Invasive Species Research.</title>
        <authorList>
            <person name="McCartney M.A."/>
            <person name="Auch B."/>
            <person name="Kono T."/>
            <person name="Mallez S."/>
            <person name="Zhang Y."/>
            <person name="Obille A."/>
            <person name="Becker A."/>
            <person name="Abrahante J.E."/>
            <person name="Garbe J."/>
            <person name="Badalamenti J.P."/>
            <person name="Herman A."/>
            <person name="Mangelson H."/>
            <person name="Liachko I."/>
            <person name="Sullivan S."/>
            <person name="Sone E.D."/>
            <person name="Koren S."/>
            <person name="Silverstein K.A.T."/>
            <person name="Beckman K.B."/>
            <person name="Gohl D.M."/>
        </authorList>
    </citation>
    <scope>NUCLEOTIDE SEQUENCE</scope>
    <source>
        <strain evidence="10">Duluth1</strain>
        <tissue evidence="10">Whole animal</tissue>
    </source>
</reference>
<feature type="repeat" description="WD" evidence="8">
    <location>
        <begin position="303"/>
        <end position="344"/>
    </location>
</feature>
<feature type="compositionally biased region" description="Polar residues" evidence="9">
    <location>
        <begin position="14"/>
        <end position="23"/>
    </location>
</feature>
<accession>A0A9D4BLM7</accession>
<evidence type="ECO:0000256" key="3">
    <source>
        <dbReference type="ARBA" id="ARBA00022490"/>
    </source>
</evidence>
<feature type="region of interest" description="Disordered" evidence="9">
    <location>
        <begin position="229"/>
        <end position="253"/>
    </location>
</feature>
<evidence type="ECO:0000256" key="2">
    <source>
        <dbReference type="ARBA" id="ARBA00004496"/>
    </source>
</evidence>
<dbReference type="Proteomes" id="UP000828390">
    <property type="component" value="Unassembled WGS sequence"/>
</dbReference>
<evidence type="ECO:0000256" key="5">
    <source>
        <dbReference type="ARBA" id="ARBA00022737"/>
    </source>
</evidence>
<comment type="caution">
    <text evidence="10">The sequence shown here is derived from an EMBL/GenBank/DDBJ whole genome shotgun (WGS) entry which is preliminary data.</text>
</comment>
<sequence length="351" mass="38952">MPVDNIQKAKSKGLLQTQRQNSAGMITSRYDSDTEGQLPAPFRSKLHHLFGQIEKEFETLYTENLHLQDKVETLQERLDAYMAVDKSISEPLETVDGATKAKRSASHISQKIKKSYIASTSRLVSSFRQAAPAYTVVKSFHGHKDGVWEVNTSKLNPQIIGTASADHSARIWNVETGLCLLQYLGHAGSVNAIRFNPVKDRVVTTSGEGTAHIWSPQVSISSMDALRAQSSEDDLDMSDQCETNEENPDQPTTLRTPLRELIGHHSVVIAADWLNFGGQAITASWDRTAILFDAETGANLTVLKGHDQELTDVRAHPSQDLVVTSSKDTTFRLWDFRDPNMPVTVFQGHNQ</sequence>
<keyword evidence="6" id="KW-0539">Nucleus</keyword>
<dbReference type="InterPro" id="IPR001680">
    <property type="entry name" value="WD40_rpt"/>
</dbReference>
<name>A0A9D4BLM7_DREPO</name>
<dbReference type="GO" id="GO:0005634">
    <property type="term" value="C:nucleus"/>
    <property type="evidence" value="ECO:0007669"/>
    <property type="project" value="UniProtKB-SubCell"/>
</dbReference>
<keyword evidence="5" id="KW-0677">Repeat</keyword>
<feature type="compositionally biased region" description="Acidic residues" evidence="9">
    <location>
        <begin position="231"/>
        <end position="248"/>
    </location>
</feature>
<keyword evidence="4 8" id="KW-0853">WD repeat</keyword>